<keyword evidence="3" id="KW-0805">Transcription regulation</keyword>
<dbReference type="Proteomes" id="UP000005496">
    <property type="component" value="Unassembled WGS sequence"/>
</dbReference>
<dbReference type="InterPro" id="IPR027417">
    <property type="entry name" value="P-loop_NTPase"/>
</dbReference>
<evidence type="ECO:0000313" key="9">
    <source>
        <dbReference type="Proteomes" id="UP000005496"/>
    </source>
</evidence>
<dbReference type="SUPFAM" id="SSF55781">
    <property type="entry name" value="GAF domain-like"/>
    <property type="match status" value="1"/>
</dbReference>
<dbReference type="Pfam" id="PF25601">
    <property type="entry name" value="AAA_lid_14"/>
    <property type="match status" value="1"/>
</dbReference>
<proteinExistence type="predicted"/>
<evidence type="ECO:0000313" key="8">
    <source>
        <dbReference type="EMBL" id="EFI36343.1"/>
    </source>
</evidence>
<dbReference type="InterPro" id="IPR003593">
    <property type="entry name" value="AAA+_ATPase"/>
</dbReference>
<dbReference type="SUPFAM" id="SSF46689">
    <property type="entry name" value="Homeodomain-like"/>
    <property type="match status" value="1"/>
</dbReference>
<dbReference type="FunFam" id="3.40.50.300:FF:000006">
    <property type="entry name" value="DNA-binding transcriptional regulator NtrC"/>
    <property type="match status" value="1"/>
</dbReference>
<dbReference type="InterPro" id="IPR029016">
    <property type="entry name" value="GAF-like_dom_sf"/>
</dbReference>
<dbReference type="Gene3D" id="1.10.8.60">
    <property type="match status" value="1"/>
</dbReference>
<gene>
    <name evidence="8" type="ORF">Dthio_PD3811</name>
</gene>
<name>D6SKE0_9BACT</name>
<dbReference type="GO" id="GO:0005524">
    <property type="term" value="F:ATP binding"/>
    <property type="evidence" value="ECO:0007669"/>
    <property type="project" value="UniProtKB-KW"/>
</dbReference>
<dbReference type="CDD" id="cd00009">
    <property type="entry name" value="AAA"/>
    <property type="match status" value="1"/>
</dbReference>
<dbReference type="PROSITE" id="PS50045">
    <property type="entry name" value="SIGMA54_INTERACT_4"/>
    <property type="match status" value="1"/>
</dbReference>
<protein>
    <submittedName>
        <fullName evidence="8">Sigma54 specific transcriptional regulator, Fis family</fullName>
    </submittedName>
</protein>
<feature type="domain" description="Sigma-54 factor interaction" evidence="7">
    <location>
        <begin position="197"/>
        <end position="427"/>
    </location>
</feature>
<dbReference type="SUPFAM" id="SSF52540">
    <property type="entry name" value="P-loop containing nucleoside triphosphate hydrolases"/>
    <property type="match status" value="1"/>
</dbReference>
<dbReference type="AlphaFoldDB" id="D6SKE0"/>
<dbReference type="Gene3D" id="1.10.10.60">
    <property type="entry name" value="Homeodomain-like"/>
    <property type="match status" value="1"/>
</dbReference>
<dbReference type="InterPro" id="IPR058031">
    <property type="entry name" value="AAA_lid_NorR"/>
</dbReference>
<dbReference type="OrthoDB" id="9763792at2"/>
<evidence type="ECO:0000256" key="5">
    <source>
        <dbReference type="ARBA" id="ARBA00023159"/>
    </source>
</evidence>
<dbReference type="Gene3D" id="3.30.450.40">
    <property type="match status" value="1"/>
</dbReference>
<dbReference type="InterPro" id="IPR025943">
    <property type="entry name" value="Sigma_54_int_dom_ATP-bd_2"/>
</dbReference>
<dbReference type="PANTHER" id="PTHR32071">
    <property type="entry name" value="TRANSCRIPTIONAL REGULATORY PROTEIN"/>
    <property type="match status" value="1"/>
</dbReference>
<dbReference type="Pfam" id="PF02954">
    <property type="entry name" value="HTH_8"/>
    <property type="match status" value="1"/>
</dbReference>
<dbReference type="SMART" id="SM00382">
    <property type="entry name" value="AAA"/>
    <property type="match status" value="1"/>
</dbReference>
<evidence type="ECO:0000256" key="6">
    <source>
        <dbReference type="ARBA" id="ARBA00023163"/>
    </source>
</evidence>
<dbReference type="InterPro" id="IPR009057">
    <property type="entry name" value="Homeodomain-like_sf"/>
</dbReference>
<comment type="caution">
    <text evidence="8">The sequence shown here is derived from an EMBL/GenBank/DDBJ whole genome shotgun (WGS) entry which is preliminary data.</text>
</comment>
<dbReference type="Pfam" id="PF00158">
    <property type="entry name" value="Sigma54_activat"/>
    <property type="match status" value="1"/>
</dbReference>
<reference evidence="8" key="1">
    <citation type="submission" date="2010-05" db="EMBL/GenBank/DDBJ databases">
        <title>The draft genome of Desulfonatronospira thiodismutans ASO3-1.</title>
        <authorList>
            <consortium name="US DOE Joint Genome Institute (JGI-PGF)"/>
            <person name="Lucas S."/>
            <person name="Copeland A."/>
            <person name="Lapidus A."/>
            <person name="Cheng J.-F."/>
            <person name="Bruce D."/>
            <person name="Goodwin L."/>
            <person name="Pitluck S."/>
            <person name="Chertkov O."/>
            <person name="Brettin T."/>
            <person name="Detter J.C."/>
            <person name="Han C."/>
            <person name="Land M.L."/>
            <person name="Hauser L."/>
            <person name="Kyrpides N."/>
            <person name="Mikhailova N."/>
            <person name="Muyzer G."/>
            <person name="Woyke T."/>
        </authorList>
    </citation>
    <scope>NUCLEOTIDE SEQUENCE [LARGE SCALE GENOMIC DNA]</scope>
    <source>
        <strain evidence="8">ASO3-1</strain>
    </source>
</reference>
<organism evidence="8 9">
    <name type="scientific">Desulfonatronospira thiodismutans ASO3-1</name>
    <dbReference type="NCBI Taxonomy" id="555779"/>
    <lineage>
        <taxon>Bacteria</taxon>
        <taxon>Pseudomonadati</taxon>
        <taxon>Thermodesulfobacteriota</taxon>
        <taxon>Desulfovibrionia</taxon>
        <taxon>Desulfovibrionales</taxon>
        <taxon>Desulfonatronovibrionaceae</taxon>
        <taxon>Desulfonatronospira</taxon>
    </lineage>
</organism>
<dbReference type="EMBL" id="ACJN02000001">
    <property type="protein sequence ID" value="EFI36343.1"/>
    <property type="molecule type" value="Genomic_DNA"/>
</dbReference>
<dbReference type="InterPro" id="IPR025662">
    <property type="entry name" value="Sigma_54_int_dom_ATP-bd_1"/>
</dbReference>
<evidence type="ECO:0000256" key="1">
    <source>
        <dbReference type="ARBA" id="ARBA00022741"/>
    </source>
</evidence>
<keyword evidence="2" id="KW-0067">ATP-binding</keyword>
<dbReference type="PROSITE" id="PS00676">
    <property type="entry name" value="SIGMA54_INTERACT_2"/>
    <property type="match status" value="1"/>
</dbReference>
<dbReference type="InterPro" id="IPR002078">
    <property type="entry name" value="Sigma_54_int"/>
</dbReference>
<keyword evidence="4" id="KW-0238">DNA-binding</keyword>
<dbReference type="PANTHER" id="PTHR32071:SF117">
    <property type="entry name" value="PTS-DEPENDENT DIHYDROXYACETONE KINASE OPERON REGULATORY PROTEIN-RELATED"/>
    <property type="match status" value="1"/>
</dbReference>
<dbReference type="PROSITE" id="PS00688">
    <property type="entry name" value="SIGMA54_INTERACT_3"/>
    <property type="match status" value="1"/>
</dbReference>
<keyword evidence="9" id="KW-1185">Reference proteome</keyword>
<dbReference type="eggNOG" id="COG3829">
    <property type="taxonomic scope" value="Bacteria"/>
</dbReference>
<evidence type="ECO:0000256" key="4">
    <source>
        <dbReference type="ARBA" id="ARBA00023125"/>
    </source>
</evidence>
<dbReference type="Gene3D" id="3.40.50.300">
    <property type="entry name" value="P-loop containing nucleotide triphosphate hydrolases"/>
    <property type="match status" value="1"/>
</dbReference>
<dbReference type="RefSeq" id="WP_008869462.1">
    <property type="nucleotide sequence ID" value="NZ_ACJN02000001.1"/>
</dbReference>
<evidence type="ECO:0000259" key="7">
    <source>
        <dbReference type="PROSITE" id="PS50045"/>
    </source>
</evidence>
<evidence type="ECO:0000256" key="3">
    <source>
        <dbReference type="ARBA" id="ARBA00023015"/>
    </source>
</evidence>
<keyword evidence="6" id="KW-0804">Transcription</keyword>
<dbReference type="PROSITE" id="PS00675">
    <property type="entry name" value="SIGMA54_INTERACT_1"/>
    <property type="match status" value="1"/>
</dbReference>
<dbReference type="InterPro" id="IPR002197">
    <property type="entry name" value="HTH_Fis"/>
</dbReference>
<dbReference type="GO" id="GO:0006355">
    <property type="term" value="P:regulation of DNA-templated transcription"/>
    <property type="evidence" value="ECO:0007669"/>
    <property type="project" value="InterPro"/>
</dbReference>
<keyword evidence="5" id="KW-0010">Activator</keyword>
<sequence length="513" mass="57428">MDQNIFFREATMRICGSLDLQKAMQNTLEFISSYIPADALNIGLIDPEPGVARSVVHISPDDWPESRSTVSMPQNIVSKFTREWESKPGFRILNDISLEEPAVQELIRAFWPEDVSLLRTDLALESRRMGLLLLVAEGKNRYTKEHARIMSSLNKPFSVALANALQYEEAIQLKNMLEDYNRDLRSELSGLSADNRIVGAEFGLRQVMRMVRQVAPLESPVLLQGETGTGKEIFANALHAASLRSDGPFIKVNCGGLPESLVDSELFGHEKGAFTGAISRNRGRFERADKGTIFLDEIGELPLNIQAKLLRVLQQNEIERVGGSRTIPVDVRIISATHRNLEQMVQRGEFREDLWFRLNVFPIMIPPLRQRPQDLPALLDHLVSRKCREMKITREIRIPSGTMDRLKKRAWPGNVRELQNLVERTLIQAHADNPDSAVLNLDLAVSGQKSIETNLETSGNTQVLTFEEAAARHIKKALEVARGKITGPGGAAEILGLNPSTLRGKMRKLNISP</sequence>
<dbReference type="GO" id="GO:0043565">
    <property type="term" value="F:sequence-specific DNA binding"/>
    <property type="evidence" value="ECO:0007669"/>
    <property type="project" value="InterPro"/>
</dbReference>
<evidence type="ECO:0000256" key="2">
    <source>
        <dbReference type="ARBA" id="ARBA00022840"/>
    </source>
</evidence>
<accession>D6SKE0</accession>
<keyword evidence="1" id="KW-0547">Nucleotide-binding</keyword>
<dbReference type="InterPro" id="IPR025944">
    <property type="entry name" value="Sigma_54_int_dom_CS"/>
</dbReference>